<dbReference type="KEGG" id="proe:H9L23_06555"/>
<proteinExistence type="inferred from homology"/>
<dbReference type="InterPro" id="IPR000421">
    <property type="entry name" value="FA58C"/>
</dbReference>
<dbReference type="Pfam" id="PF13287">
    <property type="entry name" value="Fn3_assoc"/>
    <property type="match status" value="1"/>
</dbReference>
<evidence type="ECO:0000256" key="5">
    <source>
        <dbReference type="ARBA" id="ARBA00023295"/>
    </source>
</evidence>
<dbReference type="CDD" id="cd06563">
    <property type="entry name" value="GH20_chitobiase-like"/>
    <property type="match status" value="1"/>
</dbReference>
<name>A0A7G9QK69_9SPHI</name>
<dbReference type="Gene3D" id="3.30.379.10">
    <property type="entry name" value="Chitobiase/beta-hexosaminidase domain 2-like"/>
    <property type="match status" value="1"/>
</dbReference>
<feature type="active site" description="Proton donor" evidence="6">
    <location>
        <position position="336"/>
    </location>
</feature>
<gene>
    <name evidence="11" type="ORF">H9L23_06555</name>
</gene>
<dbReference type="Gene3D" id="3.20.20.80">
    <property type="entry name" value="Glycosidases"/>
    <property type="match status" value="1"/>
</dbReference>
<keyword evidence="4 11" id="KW-0378">Hydrolase</keyword>
<evidence type="ECO:0000313" key="12">
    <source>
        <dbReference type="Proteomes" id="UP000515806"/>
    </source>
</evidence>
<dbReference type="GO" id="GO:0030203">
    <property type="term" value="P:glycosaminoglycan metabolic process"/>
    <property type="evidence" value="ECO:0007669"/>
    <property type="project" value="TreeGrafter"/>
</dbReference>
<dbReference type="Pfam" id="PF02838">
    <property type="entry name" value="Glyco_hydro_20b"/>
    <property type="match status" value="1"/>
</dbReference>
<dbReference type="Proteomes" id="UP000515806">
    <property type="component" value="Chromosome"/>
</dbReference>
<evidence type="ECO:0000259" key="9">
    <source>
        <dbReference type="Pfam" id="PF00754"/>
    </source>
</evidence>
<dbReference type="InterPro" id="IPR015883">
    <property type="entry name" value="Glyco_hydro_20_cat"/>
</dbReference>
<sequence length="760" mass="85363">MKKMFFKYRFFAFLNLTLQFVCFFSFGQQINIIPKPVAVEQRVGAFKINSKTQILSGTKSALASAGFLKTYVKSLTGLNLKATQTAAVAKNGIQLLIDPVKVKHAEGYELEVSAAAVKITAADGSGLFYGLQSLIQIIKQSKTGQFSVPACKIIDYPAFSYRGMHLDVSRNLFSTATIKKWLDMLAFYKINTFHWHLTDDQGWRIEIKKYPELQRTAAWRNETLIGHKRTEPHLFDGQRYGGYYSQEDVKDIVAYAMARKITVIPEIEMPGHALAALTAYPGLGCTGGPYQVATYWGVFDDVFCAGNDKTFAFISDVLDEVITLFPAKYIHIGGDECPKTRWKVCPKCQKRIKDENLKDEHELQSYFISRVEKYVESKGKKIIGWDEILEGGISPGATVMSWRGEEGGIAAAKLKHQVIMTPEKYVYLDYYQSHDRSEQIAAGGFTPLSKIYQYNPLPAGLKADEQQYILGVQANVWSEYLPDAEKAEYMIFPRIIALAEVAWSKNETKNYPDFLNRLNHHKRFLQQFNYAESNKDITGSIDIQHLQYELKTDLPGATIRYTLDGTYPGLKSAVYTKPLAIMGLLNLKALSFINGAPNGRVFEQHFSKSLATGKTVSIKNLPAGNFAANKQVLVNGIAGTYLYNTGEWLGFSGNDLEAVIDLGITQQVAEIGIGLLNYHWQKMWAPDRLTFEVSEDGENYQQVYKQTEFKVEGINRIKQKINPVNARYVKIIAINKGIIPKGEYGAGGNAWLMADEIIVN</sequence>
<dbReference type="PANTHER" id="PTHR22600:SF57">
    <property type="entry name" value="BETA-N-ACETYLHEXOSAMINIDASE"/>
    <property type="match status" value="1"/>
</dbReference>
<dbReference type="EC" id="3.2.1.52" evidence="3"/>
<dbReference type="GO" id="GO:0005975">
    <property type="term" value="P:carbohydrate metabolic process"/>
    <property type="evidence" value="ECO:0007669"/>
    <property type="project" value="InterPro"/>
</dbReference>
<dbReference type="GO" id="GO:0004563">
    <property type="term" value="F:beta-N-acetylhexosaminidase activity"/>
    <property type="evidence" value="ECO:0007669"/>
    <property type="project" value="UniProtKB-EC"/>
</dbReference>
<dbReference type="InterPro" id="IPR025705">
    <property type="entry name" value="Beta_hexosaminidase_sua/sub"/>
</dbReference>
<dbReference type="PANTHER" id="PTHR22600">
    <property type="entry name" value="BETA-HEXOSAMINIDASE"/>
    <property type="match status" value="1"/>
</dbReference>
<accession>A0A7G9QK69</accession>
<keyword evidence="12" id="KW-1185">Reference proteome</keyword>
<dbReference type="SUPFAM" id="SSF55545">
    <property type="entry name" value="beta-N-acetylhexosaminidase-like domain"/>
    <property type="match status" value="1"/>
</dbReference>
<keyword evidence="7" id="KW-0732">Signal</keyword>
<reference evidence="11 12" key="1">
    <citation type="submission" date="2020-08" db="EMBL/GenBank/DDBJ databases">
        <title>Genome sequence of Pedobacter roseus KACC 11594T.</title>
        <authorList>
            <person name="Hyun D.-W."/>
            <person name="Bae J.-W."/>
        </authorList>
    </citation>
    <scope>NUCLEOTIDE SEQUENCE [LARGE SCALE GENOMIC DNA]</scope>
    <source>
        <strain evidence="11 12">KACC 11594</strain>
    </source>
</reference>
<evidence type="ECO:0000256" key="1">
    <source>
        <dbReference type="ARBA" id="ARBA00001231"/>
    </source>
</evidence>
<evidence type="ECO:0000256" key="7">
    <source>
        <dbReference type="SAM" id="SignalP"/>
    </source>
</evidence>
<feature type="signal peptide" evidence="7">
    <location>
        <begin position="1"/>
        <end position="27"/>
    </location>
</feature>
<dbReference type="InterPro" id="IPR015882">
    <property type="entry name" value="HEX_bac_N"/>
</dbReference>
<protein>
    <recommendedName>
        <fullName evidence="3">beta-N-acetylhexosaminidase</fullName>
        <ecNumber evidence="3">3.2.1.52</ecNumber>
    </recommendedName>
</protein>
<evidence type="ECO:0000313" key="11">
    <source>
        <dbReference type="EMBL" id="QNN43744.1"/>
    </source>
</evidence>
<feature type="domain" description="Glycoside hydrolase family 20 catalytic" evidence="8">
    <location>
        <begin position="159"/>
        <end position="505"/>
    </location>
</feature>
<feature type="domain" description="Beta-hexosaminidase bacterial type N-terminal" evidence="10">
    <location>
        <begin position="30"/>
        <end position="156"/>
    </location>
</feature>
<dbReference type="Gene3D" id="2.60.120.260">
    <property type="entry name" value="Galactose-binding domain-like"/>
    <property type="match status" value="1"/>
</dbReference>
<dbReference type="GO" id="GO:0016020">
    <property type="term" value="C:membrane"/>
    <property type="evidence" value="ECO:0007669"/>
    <property type="project" value="TreeGrafter"/>
</dbReference>
<evidence type="ECO:0000256" key="2">
    <source>
        <dbReference type="ARBA" id="ARBA00006285"/>
    </source>
</evidence>
<comment type="similarity">
    <text evidence="2">Belongs to the glycosyl hydrolase 20 family.</text>
</comment>
<keyword evidence="5" id="KW-0326">Glycosidase</keyword>
<evidence type="ECO:0000259" key="10">
    <source>
        <dbReference type="Pfam" id="PF02838"/>
    </source>
</evidence>
<evidence type="ECO:0000259" key="8">
    <source>
        <dbReference type="Pfam" id="PF00728"/>
    </source>
</evidence>
<dbReference type="SUPFAM" id="SSF51445">
    <property type="entry name" value="(Trans)glycosidases"/>
    <property type="match status" value="1"/>
</dbReference>
<dbReference type="Pfam" id="PF00728">
    <property type="entry name" value="Glyco_hydro_20"/>
    <property type="match status" value="1"/>
</dbReference>
<evidence type="ECO:0000256" key="4">
    <source>
        <dbReference type="ARBA" id="ARBA00022801"/>
    </source>
</evidence>
<organism evidence="11 12">
    <name type="scientific">Pedobacter roseus</name>
    <dbReference type="NCBI Taxonomy" id="336820"/>
    <lineage>
        <taxon>Bacteria</taxon>
        <taxon>Pseudomonadati</taxon>
        <taxon>Bacteroidota</taxon>
        <taxon>Sphingobacteriia</taxon>
        <taxon>Sphingobacteriales</taxon>
        <taxon>Sphingobacteriaceae</taxon>
        <taxon>Pedobacter</taxon>
    </lineage>
</organism>
<dbReference type="Pfam" id="PF00754">
    <property type="entry name" value="F5_F8_type_C"/>
    <property type="match status" value="1"/>
</dbReference>
<dbReference type="InterPro" id="IPR029018">
    <property type="entry name" value="Hex-like_dom2"/>
</dbReference>
<evidence type="ECO:0000256" key="6">
    <source>
        <dbReference type="PIRSR" id="PIRSR625705-1"/>
    </source>
</evidence>
<dbReference type="InterPro" id="IPR026876">
    <property type="entry name" value="Fn3_assoc_repeat"/>
</dbReference>
<dbReference type="InterPro" id="IPR017853">
    <property type="entry name" value="GH"/>
</dbReference>
<dbReference type="PRINTS" id="PR00738">
    <property type="entry name" value="GLHYDRLASE20"/>
</dbReference>
<feature type="chain" id="PRO_5028901308" description="beta-N-acetylhexosaminidase" evidence="7">
    <location>
        <begin position="28"/>
        <end position="760"/>
    </location>
</feature>
<comment type="catalytic activity">
    <reaction evidence="1">
        <text>Hydrolysis of terminal non-reducing N-acetyl-D-hexosamine residues in N-acetyl-beta-D-hexosaminides.</text>
        <dbReference type="EC" id="3.2.1.52"/>
    </reaction>
</comment>
<dbReference type="AlphaFoldDB" id="A0A7G9QK69"/>
<dbReference type="EMBL" id="CP060723">
    <property type="protein sequence ID" value="QNN43744.1"/>
    <property type="molecule type" value="Genomic_DNA"/>
</dbReference>
<evidence type="ECO:0000256" key="3">
    <source>
        <dbReference type="ARBA" id="ARBA00012663"/>
    </source>
</evidence>
<feature type="domain" description="F5/8 type C" evidence="9">
    <location>
        <begin position="645"/>
        <end position="735"/>
    </location>
</feature>